<evidence type="ECO:0000256" key="2">
    <source>
        <dbReference type="SAM" id="MobiDB-lite"/>
    </source>
</evidence>
<evidence type="ECO:0000313" key="4">
    <source>
        <dbReference type="EMBL" id="CAG2248783.1"/>
    </source>
</evidence>
<dbReference type="EMBL" id="CAJPWZ010002951">
    <property type="protein sequence ID" value="CAG2248783.1"/>
    <property type="molecule type" value="Genomic_DNA"/>
</dbReference>
<dbReference type="OrthoDB" id="6135453at2759"/>
<dbReference type="InterPro" id="IPR011992">
    <property type="entry name" value="EF-hand-dom_pair"/>
</dbReference>
<evidence type="ECO:0000313" key="5">
    <source>
        <dbReference type="Proteomes" id="UP000683360"/>
    </source>
</evidence>
<keyword evidence="1" id="KW-0106">Calcium</keyword>
<feature type="domain" description="EF-hand" evidence="3">
    <location>
        <begin position="214"/>
        <end position="249"/>
    </location>
</feature>
<dbReference type="PROSITE" id="PS50222">
    <property type="entry name" value="EF_HAND_2"/>
    <property type="match status" value="1"/>
</dbReference>
<dbReference type="Proteomes" id="UP000683360">
    <property type="component" value="Unassembled WGS sequence"/>
</dbReference>
<dbReference type="AlphaFoldDB" id="A0A8S3UX07"/>
<feature type="compositionally biased region" description="Low complexity" evidence="2">
    <location>
        <begin position="42"/>
        <end position="65"/>
    </location>
</feature>
<proteinExistence type="predicted"/>
<feature type="region of interest" description="Disordered" evidence="2">
    <location>
        <begin position="1"/>
        <end position="109"/>
    </location>
</feature>
<sequence>MTSKAAPMQTRTTPLTTTPMPTKTTITPEITSKMSTKTAIIPEKTTPLPTKTTNTPEKTMPNPTKAPITPEKTTTSPTKAPITPEKTTTSPTKAPITPEKTTTSPTKAPITPEKTILTREKPTPIQTKAIITPQKNTTLPTKTAITPEKTTPMPTKTTISITPEKTTPIPTKTTISITPEKTTPIPTKTTISITPEKTTPIPTKTTPVVSGIEFLKEKWNVWYRTLDVNHDGVITRADVDYTLKQFPLVEGLSKSKGKVEAAKIGAWWEKYILKGNNKITKADLLKDLEKGYTENKKNFIAKMKALCEDIICILDTDKTKMISLDNYVKAYNVYGHDNEALIRKAFELYKPSHGMIPIQEYIEDWLVFLTNDDPSKNDVVYETYKACLV</sequence>
<name>A0A8S3UX07_MYTED</name>
<accession>A0A8S3UX07</accession>
<dbReference type="PROSITE" id="PS00018">
    <property type="entry name" value="EF_HAND_1"/>
    <property type="match status" value="1"/>
</dbReference>
<evidence type="ECO:0000259" key="3">
    <source>
        <dbReference type="PROSITE" id="PS50222"/>
    </source>
</evidence>
<feature type="region of interest" description="Disordered" evidence="2">
    <location>
        <begin position="144"/>
        <end position="204"/>
    </location>
</feature>
<keyword evidence="5" id="KW-1185">Reference proteome</keyword>
<reference evidence="4" key="1">
    <citation type="submission" date="2021-03" db="EMBL/GenBank/DDBJ databases">
        <authorList>
            <person name="Bekaert M."/>
        </authorList>
    </citation>
    <scope>NUCLEOTIDE SEQUENCE</scope>
</reference>
<feature type="compositionally biased region" description="Low complexity" evidence="2">
    <location>
        <begin position="10"/>
        <end position="31"/>
    </location>
</feature>
<dbReference type="GO" id="GO:0005509">
    <property type="term" value="F:calcium ion binding"/>
    <property type="evidence" value="ECO:0007669"/>
    <property type="project" value="InterPro"/>
</dbReference>
<evidence type="ECO:0000256" key="1">
    <source>
        <dbReference type="ARBA" id="ARBA00022837"/>
    </source>
</evidence>
<gene>
    <name evidence="4" type="ORF">MEDL_60684</name>
</gene>
<dbReference type="InterPro" id="IPR002048">
    <property type="entry name" value="EF_hand_dom"/>
</dbReference>
<protein>
    <recommendedName>
        <fullName evidence="3">EF-hand domain-containing protein</fullName>
    </recommendedName>
</protein>
<feature type="compositionally biased region" description="Low complexity" evidence="2">
    <location>
        <begin position="145"/>
        <end position="204"/>
    </location>
</feature>
<organism evidence="4 5">
    <name type="scientific">Mytilus edulis</name>
    <name type="common">Blue mussel</name>
    <dbReference type="NCBI Taxonomy" id="6550"/>
    <lineage>
        <taxon>Eukaryota</taxon>
        <taxon>Metazoa</taxon>
        <taxon>Spiralia</taxon>
        <taxon>Lophotrochozoa</taxon>
        <taxon>Mollusca</taxon>
        <taxon>Bivalvia</taxon>
        <taxon>Autobranchia</taxon>
        <taxon>Pteriomorphia</taxon>
        <taxon>Mytilida</taxon>
        <taxon>Mytiloidea</taxon>
        <taxon>Mytilidae</taxon>
        <taxon>Mytilinae</taxon>
        <taxon>Mytilus</taxon>
    </lineage>
</organism>
<dbReference type="InterPro" id="IPR018247">
    <property type="entry name" value="EF_Hand_1_Ca_BS"/>
</dbReference>
<dbReference type="SUPFAM" id="SSF47473">
    <property type="entry name" value="EF-hand"/>
    <property type="match status" value="1"/>
</dbReference>
<comment type="caution">
    <text evidence="4">The sequence shown here is derived from an EMBL/GenBank/DDBJ whole genome shotgun (WGS) entry which is preliminary data.</text>
</comment>
<dbReference type="Gene3D" id="1.10.238.10">
    <property type="entry name" value="EF-hand"/>
    <property type="match status" value="1"/>
</dbReference>